<dbReference type="Proteomes" id="UP000198683">
    <property type="component" value="Unassembled WGS sequence"/>
</dbReference>
<dbReference type="Gene3D" id="1.10.10.10">
    <property type="entry name" value="Winged helix-like DNA-binding domain superfamily/Winged helix DNA-binding domain"/>
    <property type="match status" value="1"/>
</dbReference>
<proteinExistence type="inferred from homology"/>
<evidence type="ECO:0000259" key="6">
    <source>
        <dbReference type="Pfam" id="PF04542"/>
    </source>
</evidence>
<evidence type="ECO:0000256" key="5">
    <source>
        <dbReference type="ARBA" id="ARBA00023163"/>
    </source>
</evidence>
<dbReference type="GO" id="GO:0016987">
    <property type="term" value="F:sigma factor activity"/>
    <property type="evidence" value="ECO:0007669"/>
    <property type="project" value="UniProtKB-KW"/>
</dbReference>
<evidence type="ECO:0000256" key="2">
    <source>
        <dbReference type="ARBA" id="ARBA00023015"/>
    </source>
</evidence>
<dbReference type="InterPro" id="IPR036388">
    <property type="entry name" value="WH-like_DNA-bd_sf"/>
</dbReference>
<keyword evidence="9" id="KW-1185">Reference proteome</keyword>
<dbReference type="Pfam" id="PF08281">
    <property type="entry name" value="Sigma70_r4_2"/>
    <property type="match status" value="1"/>
</dbReference>
<dbReference type="SUPFAM" id="SSF88659">
    <property type="entry name" value="Sigma3 and sigma4 domains of RNA polymerase sigma factors"/>
    <property type="match status" value="1"/>
</dbReference>
<keyword evidence="5" id="KW-0804">Transcription</keyword>
<feature type="domain" description="RNA polymerase sigma factor 70 region 4 type 2" evidence="7">
    <location>
        <begin position="131"/>
        <end position="182"/>
    </location>
</feature>
<dbReference type="InterPro" id="IPR039425">
    <property type="entry name" value="RNA_pol_sigma-70-like"/>
</dbReference>
<dbReference type="EMBL" id="FNFB01000044">
    <property type="protein sequence ID" value="SDM20123.1"/>
    <property type="molecule type" value="Genomic_DNA"/>
</dbReference>
<dbReference type="GO" id="GO:0006352">
    <property type="term" value="P:DNA-templated transcription initiation"/>
    <property type="evidence" value="ECO:0007669"/>
    <property type="project" value="InterPro"/>
</dbReference>
<accession>A0A1G9RA51</accession>
<dbReference type="AlphaFoldDB" id="A0A1G9RA51"/>
<dbReference type="InterPro" id="IPR014284">
    <property type="entry name" value="RNA_pol_sigma-70_dom"/>
</dbReference>
<name>A0A1G9RA51_9ACTN</name>
<dbReference type="InterPro" id="IPR013324">
    <property type="entry name" value="RNA_pol_sigma_r3/r4-like"/>
</dbReference>
<evidence type="ECO:0000256" key="4">
    <source>
        <dbReference type="ARBA" id="ARBA00023125"/>
    </source>
</evidence>
<protein>
    <submittedName>
        <fullName evidence="8">RNA polymerase sigma-70 factor, ECF subfamily</fullName>
    </submittedName>
</protein>
<keyword evidence="2" id="KW-0805">Transcription regulation</keyword>
<evidence type="ECO:0000256" key="1">
    <source>
        <dbReference type="ARBA" id="ARBA00010641"/>
    </source>
</evidence>
<dbReference type="STRING" id="683260.SAMN05421874_14426"/>
<comment type="similarity">
    <text evidence="1">Belongs to the sigma-70 factor family. ECF subfamily.</text>
</comment>
<dbReference type="InterPro" id="IPR013249">
    <property type="entry name" value="RNA_pol_sigma70_r4_t2"/>
</dbReference>
<reference evidence="8 9" key="1">
    <citation type="submission" date="2016-10" db="EMBL/GenBank/DDBJ databases">
        <authorList>
            <person name="de Groot N.N."/>
        </authorList>
    </citation>
    <scope>NUCLEOTIDE SEQUENCE [LARGE SCALE GENOMIC DNA]</scope>
    <source>
        <strain evidence="8 9">CGMCC 4.5681</strain>
    </source>
</reference>
<sequence length="189" mass="21278">MTAVQTSPPMGDAALIRESLATPECFAGLFDRHADEIHRYAARRLGPEGSTLADDVTAETFLVAFRKRTRYDQSRADARPWLYGIASNLISGHHRSEVRRLKALARYDREEDAGFEERSMERVTAYQLRPRLAAALAGLRPAERDLLLLVAWAELSYEQAAEALGVPVGTVRSRLSRTKDKLRRRLADK</sequence>
<dbReference type="CDD" id="cd06171">
    <property type="entry name" value="Sigma70_r4"/>
    <property type="match status" value="1"/>
</dbReference>
<dbReference type="InterPro" id="IPR007627">
    <property type="entry name" value="RNA_pol_sigma70_r2"/>
</dbReference>
<organism evidence="8 9">
    <name type="scientific">Nonomuraea maritima</name>
    <dbReference type="NCBI Taxonomy" id="683260"/>
    <lineage>
        <taxon>Bacteria</taxon>
        <taxon>Bacillati</taxon>
        <taxon>Actinomycetota</taxon>
        <taxon>Actinomycetes</taxon>
        <taxon>Streptosporangiales</taxon>
        <taxon>Streptosporangiaceae</taxon>
        <taxon>Nonomuraea</taxon>
    </lineage>
</organism>
<dbReference type="NCBIfam" id="TIGR02937">
    <property type="entry name" value="sigma70-ECF"/>
    <property type="match status" value="1"/>
</dbReference>
<dbReference type="Pfam" id="PF04542">
    <property type="entry name" value="Sigma70_r2"/>
    <property type="match status" value="1"/>
</dbReference>
<dbReference type="Gene3D" id="1.10.1740.10">
    <property type="match status" value="1"/>
</dbReference>
<gene>
    <name evidence="8" type="ORF">SAMN05421874_14426</name>
</gene>
<evidence type="ECO:0000259" key="7">
    <source>
        <dbReference type="Pfam" id="PF08281"/>
    </source>
</evidence>
<keyword evidence="3" id="KW-0731">Sigma factor</keyword>
<dbReference type="InterPro" id="IPR013325">
    <property type="entry name" value="RNA_pol_sigma_r2"/>
</dbReference>
<evidence type="ECO:0000256" key="3">
    <source>
        <dbReference type="ARBA" id="ARBA00023082"/>
    </source>
</evidence>
<dbReference type="SUPFAM" id="SSF88946">
    <property type="entry name" value="Sigma2 domain of RNA polymerase sigma factors"/>
    <property type="match status" value="1"/>
</dbReference>
<dbReference type="PANTHER" id="PTHR43133">
    <property type="entry name" value="RNA POLYMERASE ECF-TYPE SIGMA FACTO"/>
    <property type="match status" value="1"/>
</dbReference>
<evidence type="ECO:0000313" key="8">
    <source>
        <dbReference type="EMBL" id="SDM20123.1"/>
    </source>
</evidence>
<dbReference type="PANTHER" id="PTHR43133:SF8">
    <property type="entry name" value="RNA POLYMERASE SIGMA FACTOR HI_1459-RELATED"/>
    <property type="match status" value="1"/>
</dbReference>
<feature type="domain" description="RNA polymerase sigma-70 region 2" evidence="6">
    <location>
        <begin position="29"/>
        <end position="99"/>
    </location>
</feature>
<keyword evidence="4" id="KW-0238">DNA-binding</keyword>
<dbReference type="GO" id="GO:0003677">
    <property type="term" value="F:DNA binding"/>
    <property type="evidence" value="ECO:0007669"/>
    <property type="project" value="UniProtKB-KW"/>
</dbReference>
<evidence type="ECO:0000313" key="9">
    <source>
        <dbReference type="Proteomes" id="UP000198683"/>
    </source>
</evidence>